<dbReference type="PROSITE" id="PS00108">
    <property type="entry name" value="PROTEIN_KINASE_ST"/>
    <property type="match status" value="1"/>
</dbReference>
<evidence type="ECO:0000256" key="3">
    <source>
        <dbReference type="ARBA" id="ARBA00010142"/>
    </source>
</evidence>
<dbReference type="GO" id="GO:0007166">
    <property type="term" value="P:cell surface receptor signaling pathway"/>
    <property type="evidence" value="ECO:0007669"/>
    <property type="project" value="InterPro"/>
</dbReference>
<evidence type="ECO:0000256" key="8">
    <source>
        <dbReference type="ARBA" id="ARBA00022840"/>
    </source>
</evidence>
<dbReference type="NCBIfam" id="TIGR00231">
    <property type="entry name" value="small_GTP"/>
    <property type="match status" value="1"/>
</dbReference>
<feature type="domain" description="Protein kinase" evidence="15">
    <location>
        <begin position="228"/>
        <end position="483"/>
    </location>
</feature>
<evidence type="ECO:0000256" key="14">
    <source>
        <dbReference type="SAM" id="MobiDB-lite"/>
    </source>
</evidence>
<dbReference type="SMART" id="SM00174">
    <property type="entry name" value="RHO"/>
    <property type="match status" value="1"/>
</dbReference>
<evidence type="ECO:0000256" key="12">
    <source>
        <dbReference type="ARBA" id="ARBA00023289"/>
    </source>
</evidence>
<dbReference type="PROSITE" id="PS50011">
    <property type="entry name" value="PROTEIN_KINASE_DOM"/>
    <property type="match status" value="1"/>
</dbReference>
<evidence type="ECO:0000256" key="7">
    <source>
        <dbReference type="ARBA" id="ARBA00022741"/>
    </source>
</evidence>
<dbReference type="GO" id="GO:0005524">
    <property type="term" value="F:ATP binding"/>
    <property type="evidence" value="ECO:0007669"/>
    <property type="project" value="UniProtKB-UniRule"/>
</dbReference>
<evidence type="ECO:0000256" key="13">
    <source>
        <dbReference type="PROSITE-ProRule" id="PRU10141"/>
    </source>
</evidence>
<keyword evidence="5" id="KW-0488">Methylation</keyword>
<evidence type="ECO:0000256" key="5">
    <source>
        <dbReference type="ARBA" id="ARBA00022481"/>
    </source>
</evidence>
<dbReference type="Pfam" id="PF00071">
    <property type="entry name" value="Ras"/>
    <property type="match status" value="1"/>
</dbReference>
<dbReference type="InterPro" id="IPR011009">
    <property type="entry name" value="Kinase-like_dom_sf"/>
</dbReference>
<dbReference type="FunFam" id="3.40.50.300:FF:000983">
    <property type="entry name" value="Rho family GTPase"/>
    <property type="match status" value="1"/>
</dbReference>
<keyword evidence="7 13" id="KW-0547">Nucleotide-binding</keyword>
<evidence type="ECO:0000313" key="17">
    <source>
        <dbReference type="Proteomes" id="UP000623467"/>
    </source>
</evidence>
<dbReference type="InterPro" id="IPR005225">
    <property type="entry name" value="Small_GTP-bd"/>
</dbReference>
<gene>
    <name evidence="16" type="ORF">MSAN_01223100</name>
</gene>
<keyword evidence="6" id="KW-0723">Serine/threonine-protein kinase</keyword>
<evidence type="ECO:0000256" key="10">
    <source>
        <dbReference type="ARBA" id="ARBA00023136"/>
    </source>
</evidence>
<dbReference type="InterPro" id="IPR036537">
    <property type="entry name" value="Adaptor_Cbl_N_dom_sf"/>
</dbReference>
<organism evidence="16 17">
    <name type="scientific">Mycena sanguinolenta</name>
    <dbReference type="NCBI Taxonomy" id="230812"/>
    <lineage>
        <taxon>Eukaryota</taxon>
        <taxon>Fungi</taxon>
        <taxon>Dikarya</taxon>
        <taxon>Basidiomycota</taxon>
        <taxon>Agaricomycotina</taxon>
        <taxon>Agaricomycetes</taxon>
        <taxon>Agaricomycetidae</taxon>
        <taxon>Agaricales</taxon>
        <taxon>Marasmiineae</taxon>
        <taxon>Mycenaceae</taxon>
        <taxon>Mycena</taxon>
    </lineage>
</organism>
<dbReference type="Proteomes" id="UP000623467">
    <property type="component" value="Unassembled WGS sequence"/>
</dbReference>
<dbReference type="PROSITE" id="PS51419">
    <property type="entry name" value="RAB"/>
    <property type="match status" value="1"/>
</dbReference>
<dbReference type="InterPro" id="IPR000719">
    <property type="entry name" value="Prot_kinase_dom"/>
</dbReference>
<feature type="compositionally biased region" description="Polar residues" evidence="14">
    <location>
        <begin position="531"/>
        <end position="540"/>
    </location>
</feature>
<keyword evidence="16" id="KW-0808">Transferase</keyword>
<dbReference type="SUPFAM" id="SSF52540">
    <property type="entry name" value="P-loop containing nucleoside triphosphate hydrolases"/>
    <property type="match status" value="1"/>
</dbReference>
<dbReference type="Gene3D" id="1.10.510.10">
    <property type="entry name" value="Transferase(Phosphotransferase) domain 1"/>
    <property type="match status" value="1"/>
</dbReference>
<dbReference type="GO" id="GO:0005525">
    <property type="term" value="F:GTP binding"/>
    <property type="evidence" value="ECO:0007669"/>
    <property type="project" value="UniProtKB-KW"/>
</dbReference>
<dbReference type="EMBL" id="JACAZH010000009">
    <property type="protein sequence ID" value="KAF7358835.1"/>
    <property type="molecule type" value="Genomic_DNA"/>
</dbReference>
<reference evidence="16" key="1">
    <citation type="submission" date="2020-05" db="EMBL/GenBank/DDBJ databases">
        <title>Mycena genomes resolve the evolution of fungal bioluminescence.</title>
        <authorList>
            <person name="Tsai I.J."/>
        </authorList>
    </citation>
    <scope>NUCLEOTIDE SEQUENCE</scope>
    <source>
        <strain evidence="16">160909Yilan</strain>
    </source>
</reference>
<comment type="similarity">
    <text evidence="3">Belongs to the small GTPase superfamily. Rho family.</text>
</comment>
<keyword evidence="9" id="KW-0342">GTP-binding</keyword>
<protein>
    <submittedName>
        <fullName evidence="16">Kinase-like protein</fullName>
    </submittedName>
</protein>
<comment type="subcellular location">
    <subcellularLocation>
        <location evidence="1">Cell membrane</location>
        <topology evidence="1">Lipid-anchor</topology>
        <orientation evidence="1">Cytoplasmic side</orientation>
    </subcellularLocation>
</comment>
<dbReference type="Gene3D" id="3.40.50.300">
    <property type="entry name" value="P-loop containing nucleotide triphosphate hydrolases"/>
    <property type="match status" value="1"/>
</dbReference>
<dbReference type="AlphaFoldDB" id="A0A8H6YJ10"/>
<keyword evidence="10" id="KW-0472">Membrane</keyword>
<dbReference type="PROSITE" id="PS00107">
    <property type="entry name" value="PROTEIN_KINASE_ATP"/>
    <property type="match status" value="1"/>
</dbReference>
<feature type="binding site" evidence="13">
    <location>
        <position position="255"/>
    </location>
    <ligand>
        <name>ATP</name>
        <dbReference type="ChEBI" id="CHEBI:30616"/>
    </ligand>
</feature>
<evidence type="ECO:0000259" key="15">
    <source>
        <dbReference type="PROSITE" id="PS50011"/>
    </source>
</evidence>
<proteinExistence type="inferred from homology"/>
<dbReference type="Pfam" id="PF07714">
    <property type="entry name" value="PK_Tyr_Ser-Thr"/>
    <property type="match status" value="1"/>
</dbReference>
<dbReference type="GO" id="GO:0007264">
    <property type="term" value="P:small GTPase-mediated signal transduction"/>
    <property type="evidence" value="ECO:0007669"/>
    <property type="project" value="InterPro"/>
</dbReference>
<dbReference type="InterPro" id="IPR001806">
    <property type="entry name" value="Small_GTPase"/>
</dbReference>
<keyword evidence="16" id="KW-0418">Kinase</keyword>
<dbReference type="SUPFAM" id="SSF56112">
    <property type="entry name" value="Protein kinase-like (PK-like)"/>
    <property type="match status" value="1"/>
</dbReference>
<keyword evidence="12" id="KW-0636">Prenylation</keyword>
<name>A0A8H6YJ10_9AGAR</name>
<dbReference type="PRINTS" id="PR00449">
    <property type="entry name" value="RASTRNSFRMNG"/>
</dbReference>
<dbReference type="Gene3D" id="1.20.930.20">
    <property type="entry name" value="Adaptor protein Cbl, N-terminal domain"/>
    <property type="match status" value="1"/>
</dbReference>
<dbReference type="InterPro" id="IPR001245">
    <property type="entry name" value="Ser-Thr/Tyr_kinase_cat_dom"/>
</dbReference>
<dbReference type="CDD" id="cd21037">
    <property type="entry name" value="MLKL_NTD"/>
    <property type="match status" value="1"/>
</dbReference>
<keyword evidence="4" id="KW-1003">Cell membrane</keyword>
<evidence type="ECO:0000256" key="1">
    <source>
        <dbReference type="ARBA" id="ARBA00004342"/>
    </source>
</evidence>
<evidence type="ECO:0000256" key="2">
    <source>
        <dbReference type="ARBA" id="ARBA00008171"/>
    </source>
</evidence>
<comment type="caution">
    <text evidence="16">The sequence shown here is derived from an EMBL/GenBank/DDBJ whole genome shotgun (WGS) entry which is preliminary data.</text>
</comment>
<dbReference type="PROSITE" id="PS51421">
    <property type="entry name" value="RAS"/>
    <property type="match status" value="1"/>
</dbReference>
<evidence type="ECO:0000256" key="9">
    <source>
        <dbReference type="ARBA" id="ARBA00023134"/>
    </source>
</evidence>
<dbReference type="SMART" id="SM00175">
    <property type="entry name" value="RAB"/>
    <property type="match status" value="1"/>
</dbReference>
<evidence type="ECO:0000256" key="4">
    <source>
        <dbReference type="ARBA" id="ARBA00022475"/>
    </source>
</evidence>
<comment type="similarity">
    <text evidence="2">Belongs to the protein kinase superfamily. TKL Ser/Thr protein kinase family. ROCO subfamily.</text>
</comment>
<keyword evidence="17" id="KW-1185">Reference proteome</keyword>
<dbReference type="GO" id="GO:0004674">
    <property type="term" value="F:protein serine/threonine kinase activity"/>
    <property type="evidence" value="ECO:0007669"/>
    <property type="project" value="UniProtKB-KW"/>
</dbReference>
<dbReference type="GO" id="GO:0003924">
    <property type="term" value="F:GTPase activity"/>
    <property type="evidence" value="ECO:0007669"/>
    <property type="project" value="InterPro"/>
</dbReference>
<feature type="region of interest" description="Disordered" evidence="14">
    <location>
        <begin position="524"/>
        <end position="547"/>
    </location>
</feature>
<dbReference type="InterPro" id="IPR008271">
    <property type="entry name" value="Ser/Thr_kinase_AS"/>
</dbReference>
<dbReference type="PANTHER" id="PTHR24072">
    <property type="entry name" value="RHO FAMILY GTPASE"/>
    <property type="match status" value="1"/>
</dbReference>
<dbReference type="GO" id="GO:0005886">
    <property type="term" value="C:plasma membrane"/>
    <property type="evidence" value="ECO:0007669"/>
    <property type="project" value="UniProtKB-SubCell"/>
</dbReference>
<dbReference type="InterPro" id="IPR017441">
    <property type="entry name" value="Protein_kinase_ATP_BS"/>
</dbReference>
<dbReference type="InterPro" id="IPR003578">
    <property type="entry name" value="Small_GTPase_Rho"/>
</dbReference>
<sequence length="760" mass="84890">MSLDDTLHTLLGLVPVPGLSTAVSVLKFIISGVRAAQESKTQLAALAISLGHLLATLHREFVSARLTAASCEEPLQKLMSLLDEIHRFVEKHQARSLLKYLFDRESTISAIRVFYHRISVASDAFQISASLSIHDMLQENERARLEDAAALQIRFEFLENSHNELRRALDINHNNMLAMMVSLERRLEQCGNERDPEHKFYAHTLQYLTTTSRQKVEMEDWMISGFDVEYGPQIGMGGFGTVFKGTWNRTEVAIKLVRNPTGIAADASLLQKEVHIWKTLRHPNILQFLGANTLDDAPFVVMPLLPCNSREFLRARPGFDPLYILRDISLGLEYLHARKICHGDLKGINVMVEPLGRALLCDFGLARIKADMTSRTRTKGDAVVSGSRNWMAPELLSGSLPRTPSDVYAFGMTLYELYTDEVPMAMVSHGDFIEVVFRLGVRPDRPDEDECPRMNDGIWGLAERCWAKDAKVRPTARQLHDSIKELMVEYAPELPVEHARPPTPAPPLPEKDARNEAVELGMRGNKGVDDVTSNEASEGTRITDSRETGAAAIDESRALIPKKVKTEFRFERKLVIVGDGACGKTSLLIVAVGGTFPNLYNPTLSTNLATVEVDDKRIQLALWDTWGQEDHYRLRTLSYPGAHVILICFGIDSPDSLENVKHRWIPEVEHFCPGVPVILVGCKAELRQHPQVIRALQKTNQRPVSTEEGMEFAKTSGLPKYMECSARAGHGVNELFREAALAALTVSPAPKRRKDSCIIA</sequence>
<dbReference type="OrthoDB" id="10261027at2759"/>
<keyword evidence="8 13" id="KW-0067">ATP-binding</keyword>
<evidence type="ECO:0000256" key="6">
    <source>
        <dbReference type="ARBA" id="ARBA00022527"/>
    </source>
</evidence>
<evidence type="ECO:0000313" key="16">
    <source>
        <dbReference type="EMBL" id="KAF7358835.1"/>
    </source>
</evidence>
<dbReference type="InterPro" id="IPR059179">
    <property type="entry name" value="MLKL-like_MCAfunc"/>
</dbReference>
<dbReference type="SMART" id="SM00173">
    <property type="entry name" value="RAS"/>
    <property type="match status" value="1"/>
</dbReference>
<dbReference type="SMART" id="SM00220">
    <property type="entry name" value="S_TKc"/>
    <property type="match status" value="1"/>
</dbReference>
<keyword evidence="11" id="KW-0449">Lipoprotein</keyword>
<dbReference type="InterPro" id="IPR027417">
    <property type="entry name" value="P-loop_NTPase"/>
</dbReference>
<dbReference type="Gene3D" id="3.30.200.20">
    <property type="entry name" value="Phosphorylase Kinase, domain 1"/>
    <property type="match status" value="1"/>
</dbReference>
<accession>A0A8H6YJ10</accession>
<evidence type="ECO:0000256" key="11">
    <source>
        <dbReference type="ARBA" id="ARBA00023288"/>
    </source>
</evidence>
<dbReference type="PROSITE" id="PS51420">
    <property type="entry name" value="RHO"/>
    <property type="match status" value="1"/>
</dbReference>